<keyword evidence="5" id="KW-1133">Transmembrane helix</keyword>
<sequence length="625" mass="68142">MILSKMRTGVFSGLFLGVLVLGGVGLVLSDGAGTFRDGVGSTDVAKIDGRPIKSVEFDRLVRTQLQAQNIPATEAYRMGLVDRILQNEIMSRLLRKAAFDYGIIASDKTVANELHKALLPLAGPKGDVKQALAGLLQSQGMSEKMLVESVRNDISTGLLRQTIGGGVYVPQAMAEAFYQWNLEERDIEYVSLPATSVKLDKPTEEQLAKFYDTIKSEYAIPETRNVTIGVLDTARLSTKQEVTDAQVKEFYDSHQDDFKTEATRTIEQAVLRTEKEANDVLKEAQGSKDLKGAVKKVTGKDTAYNKPSKFEEKALPSQLAGPAFTAPVKSFAGPVETPLGFHVAYIQSEQEAAVKPLDDVKTQIKKELSDTASSDAAFEVTNKIEDRLAEGESPDSLKDEFKLNIIKLENLSATDVKIAALKSYSADEGKIIQAAFTTNAGESSPLSEISGGKMITVHVNGVKEARAKNLADVKDEVIAKWSALEKRRKLLVRSLEVTTDIDSGKTTLEKIAAENKTPVKKAKVVRGSKAPAGLNSQGVAQIMATDTTKAVAIPDIESIQIVTIKKVSLPKKSPSKTELNDIEKNLSLDLQEERFVSFINHIERSNKVEINKALLDQMYGQEPAE</sequence>
<protein>
    <recommendedName>
        <fullName evidence="9">Periplasmic chaperone PpiD</fullName>
    </recommendedName>
    <alternativeName>
        <fullName evidence="10">Periplasmic folding chaperone</fullName>
    </alternativeName>
</protein>
<dbReference type="PANTHER" id="PTHR47529">
    <property type="entry name" value="PEPTIDYL-PROLYL CIS-TRANS ISOMERASE D"/>
    <property type="match status" value="1"/>
</dbReference>
<proteinExistence type="inferred from homology"/>
<accession>A0A2W5FGI5</accession>
<dbReference type="Gene3D" id="3.10.50.40">
    <property type="match status" value="1"/>
</dbReference>
<evidence type="ECO:0000256" key="6">
    <source>
        <dbReference type="ARBA" id="ARBA00023136"/>
    </source>
</evidence>
<comment type="caution">
    <text evidence="12">The sequence shown here is derived from an EMBL/GenBank/DDBJ whole genome shotgun (WGS) entry which is preliminary data.</text>
</comment>
<dbReference type="Proteomes" id="UP000249739">
    <property type="component" value="Unassembled WGS sequence"/>
</dbReference>
<evidence type="ECO:0000256" key="5">
    <source>
        <dbReference type="ARBA" id="ARBA00022989"/>
    </source>
</evidence>
<evidence type="ECO:0000256" key="3">
    <source>
        <dbReference type="ARBA" id="ARBA00022519"/>
    </source>
</evidence>
<evidence type="ECO:0000256" key="9">
    <source>
        <dbReference type="ARBA" id="ARBA00040743"/>
    </source>
</evidence>
<feature type="domain" description="PpiC" evidence="11">
    <location>
        <begin position="242"/>
        <end position="361"/>
    </location>
</feature>
<organism evidence="12 13">
    <name type="scientific">Micavibrio aeruginosavorus</name>
    <dbReference type="NCBI Taxonomy" id="349221"/>
    <lineage>
        <taxon>Bacteria</taxon>
        <taxon>Pseudomonadati</taxon>
        <taxon>Bdellovibrionota</taxon>
        <taxon>Bdellovibrionia</taxon>
        <taxon>Bdellovibrionales</taxon>
        <taxon>Pseudobdellovibrionaceae</taxon>
        <taxon>Micavibrio</taxon>
    </lineage>
</organism>
<evidence type="ECO:0000256" key="8">
    <source>
        <dbReference type="ARBA" id="ARBA00038408"/>
    </source>
</evidence>
<dbReference type="SUPFAM" id="SSF109998">
    <property type="entry name" value="Triger factor/SurA peptide-binding domain-like"/>
    <property type="match status" value="1"/>
</dbReference>
<gene>
    <name evidence="12" type="ORF">DI586_07855</name>
</gene>
<evidence type="ECO:0000259" key="11">
    <source>
        <dbReference type="Pfam" id="PF13145"/>
    </source>
</evidence>
<dbReference type="InterPro" id="IPR027304">
    <property type="entry name" value="Trigger_fact/SurA_dom_sf"/>
</dbReference>
<evidence type="ECO:0000256" key="10">
    <source>
        <dbReference type="ARBA" id="ARBA00042775"/>
    </source>
</evidence>
<dbReference type="InterPro" id="IPR000297">
    <property type="entry name" value="PPIase_PpiC"/>
</dbReference>
<dbReference type="Pfam" id="PF13624">
    <property type="entry name" value="SurA_N_3"/>
    <property type="match status" value="1"/>
</dbReference>
<keyword evidence="6" id="KW-0472">Membrane</keyword>
<dbReference type="Gene3D" id="1.10.4030.10">
    <property type="entry name" value="Porin chaperone SurA, peptide-binding domain"/>
    <property type="match status" value="1"/>
</dbReference>
<keyword evidence="7" id="KW-0143">Chaperone</keyword>
<comment type="similarity">
    <text evidence="8">Belongs to the PpiD chaperone family.</text>
</comment>
<evidence type="ECO:0000256" key="7">
    <source>
        <dbReference type="ARBA" id="ARBA00023186"/>
    </source>
</evidence>
<evidence type="ECO:0000313" key="12">
    <source>
        <dbReference type="EMBL" id="PZP55125.1"/>
    </source>
</evidence>
<dbReference type="AlphaFoldDB" id="A0A2W5FGI5"/>
<name>A0A2W5FGI5_9BACT</name>
<dbReference type="InterPro" id="IPR052029">
    <property type="entry name" value="PpiD_chaperone"/>
</dbReference>
<dbReference type="PANTHER" id="PTHR47529:SF1">
    <property type="entry name" value="PERIPLASMIC CHAPERONE PPID"/>
    <property type="match status" value="1"/>
</dbReference>
<dbReference type="GO" id="GO:0005886">
    <property type="term" value="C:plasma membrane"/>
    <property type="evidence" value="ECO:0007669"/>
    <property type="project" value="UniProtKB-SubCell"/>
</dbReference>
<evidence type="ECO:0000313" key="13">
    <source>
        <dbReference type="Proteomes" id="UP000249739"/>
    </source>
</evidence>
<keyword evidence="4" id="KW-0812">Transmembrane</keyword>
<evidence type="ECO:0000256" key="1">
    <source>
        <dbReference type="ARBA" id="ARBA00004382"/>
    </source>
</evidence>
<evidence type="ECO:0000256" key="4">
    <source>
        <dbReference type="ARBA" id="ARBA00022692"/>
    </source>
</evidence>
<comment type="subcellular location">
    <subcellularLocation>
        <location evidence="1">Cell inner membrane</location>
        <topology evidence="1">Single-pass type II membrane protein</topology>
        <orientation evidence="1">Periplasmic side</orientation>
    </subcellularLocation>
</comment>
<dbReference type="GO" id="GO:0003755">
    <property type="term" value="F:peptidyl-prolyl cis-trans isomerase activity"/>
    <property type="evidence" value="ECO:0007669"/>
    <property type="project" value="InterPro"/>
</dbReference>
<dbReference type="InterPro" id="IPR046357">
    <property type="entry name" value="PPIase_dom_sf"/>
</dbReference>
<keyword evidence="3" id="KW-0997">Cell inner membrane</keyword>
<reference evidence="12 13" key="1">
    <citation type="submission" date="2017-08" db="EMBL/GenBank/DDBJ databases">
        <title>Infants hospitalized years apart are colonized by the same room-sourced microbial strains.</title>
        <authorList>
            <person name="Brooks B."/>
            <person name="Olm M.R."/>
            <person name="Firek B.A."/>
            <person name="Baker R."/>
            <person name="Thomas B.C."/>
            <person name="Morowitz M.J."/>
            <person name="Banfield J.F."/>
        </authorList>
    </citation>
    <scope>NUCLEOTIDE SEQUENCE [LARGE SCALE GENOMIC DNA]</scope>
    <source>
        <strain evidence="12">S2_006_000_R2_64</strain>
    </source>
</reference>
<dbReference type="EMBL" id="QFOT01000087">
    <property type="protein sequence ID" value="PZP55125.1"/>
    <property type="molecule type" value="Genomic_DNA"/>
</dbReference>
<evidence type="ECO:0000256" key="2">
    <source>
        <dbReference type="ARBA" id="ARBA00022475"/>
    </source>
</evidence>
<keyword evidence="2" id="KW-1003">Cell membrane</keyword>
<dbReference type="Pfam" id="PF13145">
    <property type="entry name" value="Rotamase_2"/>
    <property type="match status" value="1"/>
</dbReference>